<sequence length="121" mass="13391">MLTDSTVNTTTSPYLKEPVSSESLQGPWHQYPSYWRGPKVKQSETCVPHKYPPIGQSSGRGNSLLMAGMFSLWAGIKPTLPRVEVVTGPNQNTQLQGCFSKSDKAAVLWMELVTNRQRGPL</sequence>
<reference evidence="1" key="1">
    <citation type="submission" date="2021-05" db="EMBL/GenBank/DDBJ databases">
        <authorList>
            <person name="Pan Q."/>
            <person name="Jouanno E."/>
            <person name="Zahm M."/>
            <person name="Klopp C."/>
            <person name="Cabau C."/>
            <person name="Louis A."/>
            <person name="Berthelot C."/>
            <person name="Parey E."/>
            <person name="Roest Crollius H."/>
            <person name="Montfort J."/>
            <person name="Robinson-Rechavi M."/>
            <person name="Bouchez O."/>
            <person name="Lampietro C."/>
            <person name="Lopez Roques C."/>
            <person name="Donnadieu C."/>
            <person name="Postlethwait J."/>
            <person name="Bobe J."/>
            <person name="Dillon D."/>
            <person name="Chandos A."/>
            <person name="von Hippel F."/>
            <person name="Guiguen Y."/>
        </authorList>
    </citation>
    <scope>NUCLEOTIDE SEQUENCE</scope>
    <source>
        <strain evidence="1">YG-Jan2019</strain>
    </source>
</reference>
<gene>
    <name evidence="1" type="ORF">DPEC_G00030490</name>
</gene>
<keyword evidence="2" id="KW-1185">Reference proteome</keyword>
<comment type="caution">
    <text evidence="1">The sequence shown here is derived from an EMBL/GenBank/DDBJ whole genome shotgun (WGS) entry which is preliminary data.</text>
</comment>
<evidence type="ECO:0000313" key="1">
    <source>
        <dbReference type="EMBL" id="KAJ8013506.1"/>
    </source>
</evidence>
<accession>A0ACC2HCT5</accession>
<dbReference type="Proteomes" id="UP001157502">
    <property type="component" value="Chromosome 3"/>
</dbReference>
<organism evidence="1 2">
    <name type="scientific">Dallia pectoralis</name>
    <name type="common">Alaska blackfish</name>
    <dbReference type="NCBI Taxonomy" id="75939"/>
    <lineage>
        <taxon>Eukaryota</taxon>
        <taxon>Metazoa</taxon>
        <taxon>Chordata</taxon>
        <taxon>Craniata</taxon>
        <taxon>Vertebrata</taxon>
        <taxon>Euteleostomi</taxon>
        <taxon>Actinopterygii</taxon>
        <taxon>Neopterygii</taxon>
        <taxon>Teleostei</taxon>
        <taxon>Protacanthopterygii</taxon>
        <taxon>Esociformes</taxon>
        <taxon>Umbridae</taxon>
        <taxon>Dallia</taxon>
    </lineage>
</organism>
<dbReference type="EMBL" id="CM055730">
    <property type="protein sequence ID" value="KAJ8013506.1"/>
    <property type="molecule type" value="Genomic_DNA"/>
</dbReference>
<evidence type="ECO:0000313" key="2">
    <source>
        <dbReference type="Proteomes" id="UP001157502"/>
    </source>
</evidence>
<protein>
    <submittedName>
        <fullName evidence="1">Uncharacterized protein</fullName>
    </submittedName>
</protein>
<name>A0ACC2HCT5_DALPE</name>
<proteinExistence type="predicted"/>